<dbReference type="Proteomes" id="UP000462014">
    <property type="component" value="Unassembled WGS sequence"/>
</dbReference>
<comment type="similarity">
    <text evidence="1">Belongs to the SCO1/2 family.</text>
</comment>
<feature type="binding site" evidence="3">
    <location>
        <position position="98"/>
    </location>
    <ligand>
        <name>Cu cation</name>
        <dbReference type="ChEBI" id="CHEBI:23378"/>
    </ligand>
</feature>
<feature type="disulfide bond" description="Redox-active" evidence="4">
    <location>
        <begin position="98"/>
        <end position="102"/>
    </location>
</feature>
<name>A0A7K1SUZ0_9SPHI</name>
<dbReference type="CDD" id="cd02968">
    <property type="entry name" value="SCO"/>
    <property type="match status" value="1"/>
</dbReference>
<organism evidence="7 8">
    <name type="scientific">Mucilaginibacter arboris</name>
    <dbReference type="NCBI Taxonomy" id="2682090"/>
    <lineage>
        <taxon>Bacteria</taxon>
        <taxon>Pseudomonadati</taxon>
        <taxon>Bacteroidota</taxon>
        <taxon>Sphingobacteriia</taxon>
        <taxon>Sphingobacteriales</taxon>
        <taxon>Sphingobacteriaceae</taxon>
        <taxon>Mucilaginibacter</taxon>
    </lineage>
</organism>
<dbReference type="InterPro" id="IPR036249">
    <property type="entry name" value="Thioredoxin-like_sf"/>
</dbReference>
<evidence type="ECO:0000313" key="7">
    <source>
        <dbReference type="EMBL" id="MVN21141.1"/>
    </source>
</evidence>
<gene>
    <name evidence="7" type="ORF">GO621_06295</name>
</gene>
<evidence type="ECO:0000256" key="2">
    <source>
        <dbReference type="ARBA" id="ARBA00023008"/>
    </source>
</evidence>
<dbReference type="InterPro" id="IPR003782">
    <property type="entry name" value="SCO1/SenC"/>
</dbReference>
<comment type="caution">
    <text evidence="7">The sequence shown here is derived from an EMBL/GenBank/DDBJ whole genome shotgun (WGS) entry which is preliminary data.</text>
</comment>
<feature type="transmembrane region" description="Helical" evidence="5">
    <location>
        <begin position="6"/>
        <end position="27"/>
    </location>
</feature>
<dbReference type="GO" id="GO:0046872">
    <property type="term" value="F:metal ion binding"/>
    <property type="evidence" value="ECO:0007669"/>
    <property type="project" value="UniProtKB-KW"/>
</dbReference>
<keyword evidence="4" id="KW-1015">Disulfide bond</keyword>
<sequence length="235" mass="27080">MANFKVVKRFVILVLILIVPGFLYYLLQAKGKNRYKPLPVYGPKQVAKTFHKVRGQVIYDTIYHQIPDFKLYDQENKLITQKNFEGKILLVNFFFTQCPTLCKEINKNVADLATAYKKNNILKFVSITVDPATDNASVLKKYATSLKADENQWKFLTGDTSTIYPLSRNGFLVTAVNGNNNPENFVYSEKLILVDQDRRIRGYYNGTSVNEMTKLNDEIKVLIAEELRKIKSNLY</sequence>
<keyword evidence="3" id="KW-0479">Metal-binding</keyword>
<dbReference type="Pfam" id="PF02630">
    <property type="entry name" value="SCO1-SenC"/>
    <property type="match status" value="1"/>
</dbReference>
<proteinExistence type="inferred from homology"/>
<keyword evidence="5" id="KW-1133">Transmembrane helix</keyword>
<keyword evidence="5" id="KW-0812">Transmembrane</keyword>
<evidence type="ECO:0000256" key="4">
    <source>
        <dbReference type="PIRSR" id="PIRSR603782-2"/>
    </source>
</evidence>
<evidence type="ECO:0000256" key="3">
    <source>
        <dbReference type="PIRSR" id="PIRSR603782-1"/>
    </source>
</evidence>
<feature type="domain" description="Thioredoxin" evidence="6">
    <location>
        <begin position="60"/>
        <end position="224"/>
    </location>
</feature>
<dbReference type="RefSeq" id="WP_157565255.1">
    <property type="nucleotide sequence ID" value="NZ_WPIK01000005.1"/>
</dbReference>
<accession>A0A7K1SUZ0</accession>
<feature type="binding site" evidence="3">
    <location>
        <position position="102"/>
    </location>
    <ligand>
        <name>Cu cation</name>
        <dbReference type="ChEBI" id="CHEBI:23378"/>
    </ligand>
</feature>
<dbReference type="PANTHER" id="PTHR12151:SF25">
    <property type="entry name" value="LINALOOL DEHYDRATASE_ISOMERASE DOMAIN-CONTAINING PROTEIN"/>
    <property type="match status" value="1"/>
</dbReference>
<dbReference type="Gene3D" id="3.40.30.10">
    <property type="entry name" value="Glutaredoxin"/>
    <property type="match status" value="1"/>
</dbReference>
<evidence type="ECO:0000313" key="8">
    <source>
        <dbReference type="Proteomes" id="UP000462014"/>
    </source>
</evidence>
<dbReference type="EMBL" id="WPIK01000005">
    <property type="protein sequence ID" value="MVN21141.1"/>
    <property type="molecule type" value="Genomic_DNA"/>
</dbReference>
<evidence type="ECO:0000256" key="5">
    <source>
        <dbReference type="SAM" id="Phobius"/>
    </source>
</evidence>
<reference evidence="7 8" key="1">
    <citation type="submission" date="2019-12" db="EMBL/GenBank/DDBJ databases">
        <title>Mucilaginibacter sp. HMF7410 genome sequencing and assembly.</title>
        <authorList>
            <person name="Kang H."/>
            <person name="Cha I."/>
            <person name="Kim H."/>
            <person name="Joh K."/>
        </authorList>
    </citation>
    <scope>NUCLEOTIDE SEQUENCE [LARGE SCALE GENOMIC DNA]</scope>
    <source>
        <strain evidence="7 8">HMF7410</strain>
    </source>
</reference>
<evidence type="ECO:0000256" key="1">
    <source>
        <dbReference type="ARBA" id="ARBA00010996"/>
    </source>
</evidence>
<dbReference type="PANTHER" id="PTHR12151">
    <property type="entry name" value="ELECTRON TRANSPORT PROTIN SCO1/SENC FAMILY MEMBER"/>
    <property type="match status" value="1"/>
</dbReference>
<dbReference type="InterPro" id="IPR013766">
    <property type="entry name" value="Thioredoxin_domain"/>
</dbReference>
<dbReference type="SUPFAM" id="SSF52833">
    <property type="entry name" value="Thioredoxin-like"/>
    <property type="match status" value="1"/>
</dbReference>
<protein>
    <submittedName>
        <fullName evidence="7">Redoxin family protein</fullName>
    </submittedName>
</protein>
<keyword evidence="2 3" id="KW-0186">Copper</keyword>
<dbReference type="PROSITE" id="PS51352">
    <property type="entry name" value="THIOREDOXIN_2"/>
    <property type="match status" value="1"/>
</dbReference>
<evidence type="ECO:0000259" key="6">
    <source>
        <dbReference type="PROSITE" id="PS51352"/>
    </source>
</evidence>
<dbReference type="AlphaFoldDB" id="A0A7K1SUZ0"/>
<keyword evidence="8" id="KW-1185">Reference proteome</keyword>
<keyword evidence="5" id="KW-0472">Membrane</keyword>